<dbReference type="Pfam" id="PF04749">
    <property type="entry name" value="PLAC8"/>
    <property type="match status" value="1"/>
</dbReference>
<dbReference type="AlphaFoldDB" id="A0A7S0XAE3"/>
<evidence type="ECO:0000313" key="2">
    <source>
        <dbReference type="EMBL" id="CAD8710978.1"/>
    </source>
</evidence>
<accession>A0A7S0XAE3</accession>
<name>A0A7S0XAE3_9CHLO</name>
<dbReference type="InterPro" id="IPR006461">
    <property type="entry name" value="PLAC_motif_containing"/>
</dbReference>
<evidence type="ECO:0000256" key="1">
    <source>
        <dbReference type="SAM" id="MobiDB-lite"/>
    </source>
</evidence>
<organism evidence="2">
    <name type="scientific">Mantoniella antarctica</name>
    <dbReference type="NCBI Taxonomy" id="81844"/>
    <lineage>
        <taxon>Eukaryota</taxon>
        <taxon>Viridiplantae</taxon>
        <taxon>Chlorophyta</taxon>
        <taxon>Mamiellophyceae</taxon>
        <taxon>Mamiellales</taxon>
        <taxon>Mamiellaceae</taxon>
        <taxon>Mantoniella</taxon>
    </lineage>
</organism>
<dbReference type="EMBL" id="HBFC01022754">
    <property type="protein sequence ID" value="CAD8710978.1"/>
    <property type="molecule type" value="Transcribed_RNA"/>
</dbReference>
<feature type="region of interest" description="Disordered" evidence="1">
    <location>
        <begin position="163"/>
        <end position="191"/>
    </location>
</feature>
<feature type="compositionally biased region" description="Polar residues" evidence="1">
    <location>
        <begin position="176"/>
        <end position="185"/>
    </location>
</feature>
<dbReference type="PANTHER" id="PTHR15907">
    <property type="entry name" value="DUF614 FAMILY PROTEIN-RELATED"/>
    <property type="match status" value="1"/>
</dbReference>
<dbReference type="NCBIfam" id="TIGR01571">
    <property type="entry name" value="A_thal_Cys_rich"/>
    <property type="match status" value="1"/>
</dbReference>
<sequence>MAQVSYQAVDAFPAVGWGDSLFGCFSDMEVCLCGAFPLGCMQYLFASNAASAGTEDFQPALLKILGLTLVVPNVLAAAAAASPAAAAYVSPLNTLNQCTLAYYGMTSRQALRQKYNIRGTTDCACCGCLAVACDGDAEKIDDFCTYLYCASCAVCQETRHMRRHGRHGPQPPPTSQPYTLNSESYTLHPHP</sequence>
<gene>
    <name evidence="2" type="ORF">MANT1106_LOCUS13664</name>
</gene>
<protein>
    <submittedName>
        <fullName evidence="2">Uncharacterized protein</fullName>
    </submittedName>
</protein>
<reference evidence="2" key="1">
    <citation type="submission" date="2021-01" db="EMBL/GenBank/DDBJ databases">
        <authorList>
            <person name="Corre E."/>
            <person name="Pelletier E."/>
            <person name="Niang G."/>
            <person name="Scheremetjew M."/>
            <person name="Finn R."/>
            <person name="Kale V."/>
            <person name="Holt S."/>
            <person name="Cochrane G."/>
            <person name="Meng A."/>
            <person name="Brown T."/>
            <person name="Cohen L."/>
        </authorList>
    </citation>
    <scope>NUCLEOTIDE SEQUENCE</scope>
    <source>
        <strain evidence="2">SL-175</strain>
    </source>
</reference>
<proteinExistence type="predicted"/>